<dbReference type="STRING" id="553466.SAMN04487950_0897"/>
<dbReference type="InterPro" id="IPR011051">
    <property type="entry name" value="RmlC_Cupin_sf"/>
</dbReference>
<gene>
    <name evidence="2" type="ORF">SAMN04487950_0897</name>
</gene>
<sequence>MPVYAAPVTPTVTVRSIDRTLNRPASDDCPVTLDRLTDLSPDPGDVETAELVVTDDVLVKTFALGPGAELSPHEHDDSTNVFHVLQGTVTVIQDEEEEEIEAPGVVLHERGVVHGARNDTDEVVVFTASLCPLPS</sequence>
<dbReference type="AlphaFoldDB" id="A0A1I4C214"/>
<name>A0A1I4C214_9EURY</name>
<dbReference type="Gene3D" id="2.60.120.10">
    <property type="entry name" value="Jelly Rolls"/>
    <property type="match status" value="1"/>
</dbReference>
<dbReference type="Proteomes" id="UP000199607">
    <property type="component" value="Unassembled WGS sequence"/>
</dbReference>
<reference evidence="3" key="1">
    <citation type="submission" date="2016-10" db="EMBL/GenBank/DDBJ databases">
        <authorList>
            <person name="Varghese N."/>
            <person name="Submissions S."/>
        </authorList>
    </citation>
    <scope>NUCLEOTIDE SEQUENCE [LARGE SCALE GENOMIC DNA]</scope>
    <source>
        <strain evidence="3">CGMCC 1.7738</strain>
    </source>
</reference>
<dbReference type="InterPro" id="IPR013096">
    <property type="entry name" value="Cupin_2"/>
</dbReference>
<feature type="domain" description="Cupin type-2" evidence="1">
    <location>
        <begin position="62"/>
        <end position="127"/>
    </location>
</feature>
<keyword evidence="3" id="KW-1185">Reference proteome</keyword>
<evidence type="ECO:0000259" key="1">
    <source>
        <dbReference type="Pfam" id="PF07883"/>
    </source>
</evidence>
<dbReference type="EMBL" id="FOTC01000001">
    <property type="protein sequence ID" value="SFK74833.1"/>
    <property type="molecule type" value="Genomic_DNA"/>
</dbReference>
<evidence type="ECO:0000313" key="2">
    <source>
        <dbReference type="EMBL" id="SFK74833.1"/>
    </source>
</evidence>
<dbReference type="SUPFAM" id="SSF51182">
    <property type="entry name" value="RmlC-like cupins"/>
    <property type="match status" value="1"/>
</dbReference>
<dbReference type="InterPro" id="IPR014710">
    <property type="entry name" value="RmlC-like_jellyroll"/>
</dbReference>
<evidence type="ECO:0000313" key="3">
    <source>
        <dbReference type="Proteomes" id="UP000199607"/>
    </source>
</evidence>
<accession>A0A1I4C214</accession>
<proteinExistence type="predicted"/>
<dbReference type="Pfam" id="PF07883">
    <property type="entry name" value="Cupin_2"/>
    <property type="match status" value="1"/>
</dbReference>
<organism evidence="2 3">
    <name type="scientific">Halogranum rubrum</name>
    <dbReference type="NCBI Taxonomy" id="553466"/>
    <lineage>
        <taxon>Archaea</taxon>
        <taxon>Methanobacteriati</taxon>
        <taxon>Methanobacteriota</taxon>
        <taxon>Stenosarchaea group</taxon>
        <taxon>Halobacteria</taxon>
        <taxon>Halobacteriales</taxon>
        <taxon>Haloferacaceae</taxon>
    </lineage>
</organism>
<protein>
    <submittedName>
        <fullName evidence="2">Cupin domain-containing protein</fullName>
    </submittedName>
</protein>